<dbReference type="PROSITE" id="PS00108">
    <property type="entry name" value="PROTEIN_KINASE_ST"/>
    <property type="match status" value="1"/>
</dbReference>
<dbReference type="GO" id="GO:0005524">
    <property type="term" value="F:ATP binding"/>
    <property type="evidence" value="ECO:0007669"/>
    <property type="project" value="UniProtKB-KW"/>
</dbReference>
<dbReference type="InterPro" id="IPR011009">
    <property type="entry name" value="Kinase-like_dom_sf"/>
</dbReference>
<dbReference type="RefSeq" id="WP_013020239.1">
    <property type="nucleotide sequence ID" value="NC_013947.1"/>
</dbReference>
<dbReference type="CDD" id="cd14014">
    <property type="entry name" value="STKc_PknB_like"/>
    <property type="match status" value="1"/>
</dbReference>
<dbReference type="Proteomes" id="UP000000844">
    <property type="component" value="Chromosome"/>
</dbReference>
<evidence type="ECO:0000313" key="7">
    <source>
        <dbReference type="EMBL" id="ADD44668.1"/>
    </source>
</evidence>
<dbReference type="HOGENOM" id="CLU_000288_63_44_11"/>
<keyword evidence="2" id="KW-0547">Nucleotide-binding</keyword>
<protein>
    <submittedName>
        <fullName evidence="7">Serine/threonine protein kinase</fullName>
    </submittedName>
</protein>
<keyword evidence="7" id="KW-0723">Serine/threonine-protein kinase</keyword>
<dbReference type="SUPFAM" id="SSF56112">
    <property type="entry name" value="Protein kinase-like (PK-like)"/>
    <property type="match status" value="1"/>
</dbReference>
<dbReference type="PANTHER" id="PTHR43289">
    <property type="entry name" value="MITOGEN-ACTIVATED PROTEIN KINASE KINASE KINASE 20-RELATED"/>
    <property type="match status" value="1"/>
</dbReference>
<dbReference type="GO" id="GO:0004674">
    <property type="term" value="F:protein serine/threonine kinase activity"/>
    <property type="evidence" value="ECO:0007669"/>
    <property type="project" value="UniProtKB-KW"/>
</dbReference>
<gene>
    <name evidence="7" type="ordered locus">Snas_5031</name>
</gene>
<evidence type="ECO:0000256" key="3">
    <source>
        <dbReference type="ARBA" id="ARBA00022777"/>
    </source>
</evidence>
<keyword evidence="5" id="KW-1133">Transmembrane helix</keyword>
<keyword evidence="4" id="KW-0067">ATP-binding</keyword>
<feature type="domain" description="Protein kinase" evidence="6">
    <location>
        <begin position="22"/>
        <end position="284"/>
    </location>
</feature>
<keyword evidence="8" id="KW-1185">Reference proteome</keyword>
<evidence type="ECO:0000259" key="6">
    <source>
        <dbReference type="PROSITE" id="PS50011"/>
    </source>
</evidence>
<dbReference type="PANTHER" id="PTHR43289:SF34">
    <property type="entry name" value="SERINE_THREONINE-PROTEIN KINASE YBDM-RELATED"/>
    <property type="match status" value="1"/>
</dbReference>
<dbReference type="Pfam" id="PF00069">
    <property type="entry name" value="Pkinase"/>
    <property type="match status" value="1"/>
</dbReference>
<accession>D3Q9X2</accession>
<dbReference type="EMBL" id="CP001778">
    <property type="protein sequence ID" value="ADD44668.1"/>
    <property type="molecule type" value="Genomic_DNA"/>
</dbReference>
<keyword evidence="1" id="KW-0808">Transferase</keyword>
<proteinExistence type="predicted"/>
<evidence type="ECO:0000256" key="5">
    <source>
        <dbReference type="SAM" id="Phobius"/>
    </source>
</evidence>
<dbReference type="eggNOG" id="COG0515">
    <property type="taxonomic scope" value="Bacteria"/>
</dbReference>
<dbReference type="AlphaFoldDB" id="D3Q9X2"/>
<dbReference type="SMART" id="SM00220">
    <property type="entry name" value="S_TKc"/>
    <property type="match status" value="1"/>
</dbReference>
<sequence length="338" mass="36252">MGDTRVAHAADDLIGQVIESRYRVTQLVATGGMARVYRAVDTRLDRQVALKIGLPARAVNPGFADLFQREAKTVARLSHPHVVAVFDQGNHDGLPFVVMEFVNGPTLRELLGTRRPPVSWSLRLCRQVLSGVAAAHRIGFVHRDIKPENILLDAGKYAKVADFGLAKAAHPSVTVSPGRRSPLLATVAYIPPELVTTGSADPRSDVYAAGIVLYEMLTGDVPFDGPDPNKVAYMHVDNDVPAPALRLPQLPPAVNSLVVRATRRSPEARFSDAAAFAAAIDEVMDARRTRPVPRHATPAARRPARGRTRPTAAAKLLLTTAAILLVGLGGWLLAVGLG</sequence>
<evidence type="ECO:0000313" key="8">
    <source>
        <dbReference type="Proteomes" id="UP000000844"/>
    </source>
</evidence>
<evidence type="ECO:0000256" key="2">
    <source>
        <dbReference type="ARBA" id="ARBA00022741"/>
    </source>
</evidence>
<keyword evidence="5" id="KW-0812">Transmembrane</keyword>
<name>D3Q9X2_STANL</name>
<dbReference type="Gene3D" id="3.30.200.20">
    <property type="entry name" value="Phosphorylase Kinase, domain 1"/>
    <property type="match status" value="1"/>
</dbReference>
<keyword evidence="3 7" id="KW-0418">Kinase</keyword>
<dbReference type="PROSITE" id="PS50011">
    <property type="entry name" value="PROTEIN_KINASE_DOM"/>
    <property type="match status" value="1"/>
</dbReference>
<organism evidence="7 8">
    <name type="scientific">Stackebrandtia nassauensis (strain DSM 44728 / CIP 108903 / NRRL B-16338 / NBRC 102104 / LLR-40K-21)</name>
    <dbReference type="NCBI Taxonomy" id="446470"/>
    <lineage>
        <taxon>Bacteria</taxon>
        <taxon>Bacillati</taxon>
        <taxon>Actinomycetota</taxon>
        <taxon>Actinomycetes</taxon>
        <taxon>Glycomycetales</taxon>
        <taxon>Glycomycetaceae</taxon>
        <taxon>Stackebrandtia</taxon>
    </lineage>
</organism>
<dbReference type="KEGG" id="sna:Snas_5031"/>
<dbReference type="STRING" id="446470.Snas_5031"/>
<reference evidence="7 8" key="1">
    <citation type="journal article" date="2009" name="Stand. Genomic Sci.">
        <title>Complete genome sequence of Stackebrandtia nassauensis type strain (LLR-40K-21).</title>
        <authorList>
            <person name="Munk C."/>
            <person name="Lapidus A."/>
            <person name="Copeland A."/>
            <person name="Jando M."/>
            <person name="Mayilraj S."/>
            <person name="Glavina Del Rio T."/>
            <person name="Nolan M."/>
            <person name="Chen F."/>
            <person name="Lucas S."/>
            <person name="Tice H."/>
            <person name="Cheng J.F."/>
            <person name="Han C."/>
            <person name="Detter J.C."/>
            <person name="Bruce D."/>
            <person name="Goodwin L."/>
            <person name="Chain P."/>
            <person name="Pitluck S."/>
            <person name="Goker M."/>
            <person name="Ovchinikova G."/>
            <person name="Pati A."/>
            <person name="Ivanova N."/>
            <person name="Mavromatis K."/>
            <person name="Chen A."/>
            <person name="Palaniappan K."/>
            <person name="Land M."/>
            <person name="Hauser L."/>
            <person name="Chang Y.J."/>
            <person name="Jeffries C.D."/>
            <person name="Bristow J."/>
            <person name="Eisen J.A."/>
            <person name="Markowitz V."/>
            <person name="Hugenholtz P."/>
            <person name="Kyrpides N.C."/>
            <person name="Klenk H.P."/>
        </authorList>
    </citation>
    <scope>NUCLEOTIDE SEQUENCE [LARGE SCALE GENOMIC DNA]</scope>
    <source>
        <strain evidence="8">DSM 44728 / CIP 108903 / NRRL B-16338 / NBRC 102104 / LLR-40K-21</strain>
    </source>
</reference>
<dbReference type="InterPro" id="IPR008271">
    <property type="entry name" value="Ser/Thr_kinase_AS"/>
</dbReference>
<dbReference type="InterPro" id="IPR000719">
    <property type="entry name" value="Prot_kinase_dom"/>
</dbReference>
<keyword evidence="5" id="KW-0472">Membrane</keyword>
<evidence type="ECO:0000256" key="1">
    <source>
        <dbReference type="ARBA" id="ARBA00022679"/>
    </source>
</evidence>
<dbReference type="Gene3D" id="1.10.510.10">
    <property type="entry name" value="Transferase(Phosphotransferase) domain 1"/>
    <property type="match status" value="1"/>
</dbReference>
<feature type="transmembrane region" description="Helical" evidence="5">
    <location>
        <begin position="312"/>
        <end position="334"/>
    </location>
</feature>
<evidence type="ECO:0000256" key="4">
    <source>
        <dbReference type="ARBA" id="ARBA00022840"/>
    </source>
</evidence>